<feature type="transmembrane region" description="Helical" evidence="1">
    <location>
        <begin position="138"/>
        <end position="158"/>
    </location>
</feature>
<protein>
    <submittedName>
        <fullName evidence="2">Integral membrane protein</fullName>
    </submittedName>
</protein>
<feature type="transmembrane region" description="Helical" evidence="1">
    <location>
        <begin position="20"/>
        <end position="40"/>
    </location>
</feature>
<evidence type="ECO:0000313" key="2">
    <source>
        <dbReference type="EMBL" id="CAA9298669.1"/>
    </source>
</evidence>
<sequence length="250" mass="25612">MDLLVEVWQRATATQPPPTPGLVLGAALAALLLVVHPLLWRATRVLVTITHEGGHAVAAVLAGRRLQAIRVHSDTSGLTVSRGRPSGPGMVAMLLAGYLGPAVVGLGAVGLLLAGHALGLLWLVTLLLAAMLLQIRNLYGFVVVLGAAAGVLALSWYGSAALQTALATLLTWLLLLAAPKPVVELARQHRAGRAGHSDAGQLARLTHLPAGLWIALFGLLSVLGLAVGAALLVPALMDLGRSLAGVLTAP</sequence>
<evidence type="ECO:0000256" key="1">
    <source>
        <dbReference type="SAM" id="Phobius"/>
    </source>
</evidence>
<feature type="transmembrane region" description="Helical" evidence="1">
    <location>
        <begin position="164"/>
        <end position="183"/>
    </location>
</feature>
<dbReference type="PANTHER" id="PTHR33979:SF2">
    <property type="entry name" value="PEPTIDASE M50B-LIKE-DOMAIN-CONTAINING PROTEIN"/>
    <property type="match status" value="1"/>
</dbReference>
<name>A0A6J4K8N1_9ACTN</name>
<keyword evidence="1" id="KW-0472">Membrane</keyword>
<proteinExistence type="predicted"/>
<organism evidence="2">
    <name type="scientific">uncultured Friedmanniella sp</name>
    <dbReference type="NCBI Taxonomy" id="335381"/>
    <lineage>
        <taxon>Bacteria</taxon>
        <taxon>Bacillati</taxon>
        <taxon>Actinomycetota</taxon>
        <taxon>Actinomycetes</taxon>
        <taxon>Propionibacteriales</taxon>
        <taxon>Nocardioidaceae</taxon>
        <taxon>Friedmanniella</taxon>
        <taxon>environmental samples</taxon>
    </lineage>
</organism>
<keyword evidence="1" id="KW-0812">Transmembrane</keyword>
<dbReference type="EMBL" id="CADCTS010000162">
    <property type="protein sequence ID" value="CAA9298669.1"/>
    <property type="molecule type" value="Genomic_DNA"/>
</dbReference>
<dbReference type="InterPro" id="IPR049500">
    <property type="entry name" value="Peptidase_M50B-like"/>
</dbReference>
<dbReference type="PANTHER" id="PTHR33979">
    <property type="entry name" value="OS02G0221600 PROTEIN"/>
    <property type="match status" value="1"/>
</dbReference>
<gene>
    <name evidence="2" type="ORF">AVDCRST_MAG48-1135</name>
</gene>
<dbReference type="AlphaFoldDB" id="A0A6J4K8N1"/>
<keyword evidence="1" id="KW-1133">Transmembrane helix</keyword>
<feature type="transmembrane region" description="Helical" evidence="1">
    <location>
        <begin position="212"/>
        <end position="237"/>
    </location>
</feature>
<dbReference type="Pfam" id="PF13398">
    <property type="entry name" value="Peptidase_M50B"/>
    <property type="match status" value="1"/>
</dbReference>
<accession>A0A6J4K8N1</accession>
<reference evidence="2" key="1">
    <citation type="submission" date="2020-02" db="EMBL/GenBank/DDBJ databases">
        <authorList>
            <person name="Meier V. D."/>
        </authorList>
    </citation>
    <scope>NUCLEOTIDE SEQUENCE</scope>
    <source>
        <strain evidence="2">AVDCRST_MAG48</strain>
    </source>
</reference>